<sequence>MDIFYFLTILVLLYLVNPLKNEERLLTTPFLAVSYIVILSYLMSVFDINLIKIYYLLPLIFFNILNFKKISVKNLKINKISGLFVILISIFAIFTGFMIFPENPLNKTDTQFHSYKLKAIFEEKNIFYETKEIPYLNYINYPSGYHSFTYLFLTQVSDIPSAFNFLMYFMLILMVTGFYLIGEAIKKGLGYFTAPFVISGSVFYGIIYVLYPNYLAYSLFLISVFFLIRYLNSKETTYLFLFSFVLMATAYTHTIPFLMIFLFIVSILIHETIFKNYTSIKNYLIYFFGSSLISFILISKKLSKEIISYSKSSNIISEPLNVIIHNIFAGFGIFYLFTKHPVYTVALDNELTFLISIFLTYLFLIGIYSLLKNKLYYLAIFPVLLLAILINSHFIHFNIPFFNTMYASNRMMYNIQAIMPIFYGFGAYSIFNMLKKNFSKVLFILISLCIIFSSAYANSQIIPEYLKEQYVVSGDDLMAFDWINKNEIFNETFLNFGQDAGQFLPIYTSNQPAFYYTKFSSGNFSIGDTTLYEIAKFIDEKDHDNYSKTCKENNIRYVYVSEILGKYCTDFFKNEDYFKIRYQKNNVYIVEVI</sequence>
<dbReference type="HOGENOM" id="CLU_459782_0_0_2"/>
<feature type="transmembrane region" description="Helical" evidence="1">
    <location>
        <begin position="214"/>
        <end position="231"/>
    </location>
</feature>
<feature type="transmembrane region" description="Helical" evidence="1">
    <location>
        <begin position="411"/>
        <end position="431"/>
    </location>
</feature>
<feature type="transmembrane region" description="Helical" evidence="1">
    <location>
        <begin position="82"/>
        <end position="100"/>
    </location>
</feature>
<keyword evidence="1" id="KW-0812">Transmembrane</keyword>
<dbReference type="KEGG" id="mvn:Mevan_0986"/>
<feature type="transmembrane region" description="Helical" evidence="1">
    <location>
        <begin position="350"/>
        <end position="368"/>
    </location>
</feature>
<feature type="transmembrane region" description="Helical" evidence="1">
    <location>
        <begin position="280"/>
        <end position="298"/>
    </location>
</feature>
<protein>
    <recommendedName>
        <fullName evidence="4">Glycosyltransferase RgtA/B/C/D-like domain-containing protein</fullName>
    </recommendedName>
</protein>
<dbReference type="RefSeq" id="WP_012065818.1">
    <property type="nucleotide sequence ID" value="NC_009634.1"/>
</dbReference>
<feature type="transmembrane region" description="Helical" evidence="1">
    <location>
        <begin position="319"/>
        <end position="338"/>
    </location>
</feature>
<keyword evidence="1" id="KW-0472">Membrane</keyword>
<dbReference type="GeneID" id="5325791"/>
<feature type="transmembrane region" description="Helical" evidence="1">
    <location>
        <begin position="162"/>
        <end position="181"/>
    </location>
</feature>
<feature type="transmembrane region" description="Helical" evidence="1">
    <location>
        <begin position="188"/>
        <end position="208"/>
    </location>
</feature>
<dbReference type="eggNOG" id="arCOG05831">
    <property type="taxonomic scope" value="Archaea"/>
</dbReference>
<gene>
    <name evidence="2" type="ordered locus">Mevan_0986</name>
</gene>
<dbReference type="Proteomes" id="UP000001107">
    <property type="component" value="Chromosome"/>
</dbReference>
<keyword evidence="1" id="KW-1133">Transmembrane helix</keyword>
<feature type="transmembrane region" description="Helical" evidence="1">
    <location>
        <begin position="238"/>
        <end position="268"/>
    </location>
</feature>
<feature type="transmembrane region" description="Helical" evidence="1">
    <location>
        <begin position="34"/>
        <end position="61"/>
    </location>
</feature>
<name>A6UQW7_METVS</name>
<keyword evidence="3" id="KW-1185">Reference proteome</keyword>
<dbReference type="InterPro" id="IPR046671">
    <property type="entry name" value="DUF6541"/>
</dbReference>
<dbReference type="AlphaFoldDB" id="A6UQW7"/>
<feature type="transmembrane region" description="Helical" evidence="1">
    <location>
        <begin position="375"/>
        <end position="399"/>
    </location>
</feature>
<proteinExistence type="predicted"/>
<evidence type="ECO:0008006" key="4">
    <source>
        <dbReference type="Google" id="ProtNLM"/>
    </source>
</evidence>
<accession>A6UQW7</accession>
<dbReference type="OrthoDB" id="62742at2157"/>
<dbReference type="EMBL" id="CP000742">
    <property type="protein sequence ID" value="ABR54889.1"/>
    <property type="molecule type" value="Genomic_DNA"/>
</dbReference>
<evidence type="ECO:0000313" key="2">
    <source>
        <dbReference type="EMBL" id="ABR54889.1"/>
    </source>
</evidence>
<feature type="transmembrane region" description="Helical" evidence="1">
    <location>
        <begin position="438"/>
        <end position="457"/>
    </location>
</feature>
<evidence type="ECO:0000313" key="3">
    <source>
        <dbReference type="Proteomes" id="UP000001107"/>
    </source>
</evidence>
<reference evidence="2" key="1">
    <citation type="submission" date="2007-06" db="EMBL/GenBank/DDBJ databases">
        <title>Complete sequence of Methanococcus vannielii SB.</title>
        <authorList>
            <consortium name="US DOE Joint Genome Institute"/>
            <person name="Copeland A."/>
            <person name="Lucas S."/>
            <person name="Lapidus A."/>
            <person name="Barry K."/>
            <person name="Glavina del Rio T."/>
            <person name="Dalin E."/>
            <person name="Tice H."/>
            <person name="Pitluck S."/>
            <person name="Chain P."/>
            <person name="Malfatti S."/>
            <person name="Shin M."/>
            <person name="Vergez L."/>
            <person name="Schmutz J."/>
            <person name="Larimer F."/>
            <person name="Land M."/>
            <person name="Hauser L."/>
            <person name="Kyrpides N."/>
            <person name="Anderson I."/>
            <person name="Sieprawska-Lupa M."/>
            <person name="Whitman W.B."/>
            <person name="Richardson P."/>
        </authorList>
    </citation>
    <scope>NUCLEOTIDE SEQUENCE [LARGE SCALE GENOMIC DNA]</scope>
    <source>
        <strain evidence="2">SB</strain>
    </source>
</reference>
<organism evidence="2 3">
    <name type="scientific">Methanococcus vannielii (strain ATCC 35089 / DSM 1224 / JCM 13029 / OCM 148 / SB)</name>
    <dbReference type="NCBI Taxonomy" id="406327"/>
    <lineage>
        <taxon>Archaea</taxon>
        <taxon>Methanobacteriati</taxon>
        <taxon>Methanobacteriota</taxon>
        <taxon>Methanomada group</taxon>
        <taxon>Methanococci</taxon>
        <taxon>Methanococcales</taxon>
        <taxon>Methanococcaceae</taxon>
        <taxon>Methanococcus</taxon>
    </lineage>
</organism>
<dbReference type="Pfam" id="PF20176">
    <property type="entry name" value="DUF6541"/>
    <property type="match status" value="1"/>
</dbReference>
<evidence type="ECO:0000256" key="1">
    <source>
        <dbReference type="SAM" id="Phobius"/>
    </source>
</evidence>
<dbReference type="STRING" id="406327.Mevan_0986"/>